<dbReference type="Proteomes" id="UP001628078">
    <property type="component" value="Unassembled WGS sequence"/>
</dbReference>
<name>A0ABQ5JKG3_9LACO</name>
<evidence type="ECO:0000313" key="1">
    <source>
        <dbReference type="EMBL" id="GKT04809.1"/>
    </source>
</evidence>
<protein>
    <submittedName>
        <fullName evidence="1">Uncharacterized protein</fullName>
    </submittedName>
</protein>
<evidence type="ECO:0000313" key="2">
    <source>
        <dbReference type="Proteomes" id="UP001628078"/>
    </source>
</evidence>
<dbReference type="RefSeq" id="WP_407882025.1">
    <property type="nucleotide sequence ID" value="NZ_BQXO01000001.1"/>
</dbReference>
<accession>A0ABQ5JKG3</accession>
<comment type="caution">
    <text evidence="1">The sequence shown here is derived from an EMBL/GenBank/DDBJ whole genome shotgun (WGS) entry which is preliminary data.</text>
</comment>
<reference evidence="1 2" key="1">
    <citation type="submission" date="2022-03" db="EMBL/GenBank/DDBJ databases">
        <title>Draft genome sequence of Furfurilactobacillus curtus JCM 31185.</title>
        <authorList>
            <person name="Suzuki S."/>
            <person name="Endo A."/>
            <person name="Kajikawa A."/>
        </authorList>
    </citation>
    <scope>NUCLEOTIDE SEQUENCE [LARGE SCALE GENOMIC DNA]</scope>
    <source>
        <strain evidence="1 2">JCM 31185</strain>
    </source>
</reference>
<gene>
    <name evidence="1" type="ORF">JCM31185_00980</name>
</gene>
<proteinExistence type="predicted"/>
<dbReference type="EMBL" id="BQXO01000001">
    <property type="protein sequence ID" value="GKT04809.1"/>
    <property type="molecule type" value="Genomic_DNA"/>
</dbReference>
<keyword evidence="2" id="KW-1185">Reference proteome</keyword>
<sequence length="96" mass="11167">MYRIDVTEYPSGENPHESIDIESIEKFQSLINKINKEFGKNRVDVSDVTNGISTGDREFYEVDLMRRTGKHLYDMCVHYEYIKDSGIMAILQGTRD</sequence>
<organism evidence="1 2">
    <name type="scientific">Furfurilactobacillus curtus</name>
    <dbReference type="NCBI Taxonomy" id="1746200"/>
    <lineage>
        <taxon>Bacteria</taxon>
        <taxon>Bacillati</taxon>
        <taxon>Bacillota</taxon>
        <taxon>Bacilli</taxon>
        <taxon>Lactobacillales</taxon>
        <taxon>Lactobacillaceae</taxon>
        <taxon>Furfurilactobacillus</taxon>
    </lineage>
</organism>